<sequence>MGRDSSQTGQADYYLAQVSSASLYYPFGWEMPGRKFVSGEGYRFGFNGQEEDPDMGVVFKYRIHDARVGRFLSVDPLAPDYPHNSPYAFAENAVIQFVELEGLEKATPQMVQNAVNSVNQYVNDPNRGSVFPNISKADFGQSLSSMLQNPSGITQGYTNLCGLATSCKIGAEYNPEQFADFAISLFETGTYSSPSHSYFSNANIIQTNPVIHSESLNSSGKVANTGLTAAEFVTMPALRHSQNLTFSYNPVDDAAQRTGKVSEGTKAFTYPSDVTTTMYGPLGIHESTPYTLAEYDPIRKKLAQGHSVIGLFDWSAMKNKDWGSSGWHYIEIQGLRNVNGKIEMTYWNPNYGGTTPKIKLFDSGEFSYYLKGWGSFDAKK</sequence>
<dbReference type="EMBL" id="JH719942">
    <property type="protein sequence ID" value="EJF51789.1"/>
    <property type="molecule type" value="Genomic_DNA"/>
</dbReference>
<accession>J0NWC2</accession>
<evidence type="ECO:0000313" key="1">
    <source>
        <dbReference type="EMBL" id="EJF51789.1"/>
    </source>
</evidence>
<dbReference type="NCBIfam" id="TIGR03696">
    <property type="entry name" value="Rhs_assc_core"/>
    <property type="match status" value="1"/>
</dbReference>
<dbReference type="InterPro" id="IPR022385">
    <property type="entry name" value="Rhs_assc_core"/>
</dbReference>
<dbReference type="AlphaFoldDB" id="J0NWC2"/>
<evidence type="ECO:0000313" key="2">
    <source>
        <dbReference type="Proteomes" id="UP000005113"/>
    </source>
</evidence>
<dbReference type="Proteomes" id="UP000005113">
    <property type="component" value="Unassembled WGS sequence"/>
</dbReference>
<protein>
    <submittedName>
        <fullName evidence="1">RHS repeat-associated core domain protein</fullName>
    </submittedName>
</protein>
<dbReference type="OrthoDB" id="2972467at2"/>
<dbReference type="Gene3D" id="2.180.10.10">
    <property type="entry name" value="RHS repeat-associated core"/>
    <property type="match status" value="1"/>
</dbReference>
<dbReference type="HOGENOM" id="CLU_727387_0_0_10"/>
<organism evidence="1 2">
    <name type="scientific">Saprospira grandis DSM 2844</name>
    <dbReference type="NCBI Taxonomy" id="694433"/>
    <lineage>
        <taxon>Bacteria</taxon>
        <taxon>Pseudomonadati</taxon>
        <taxon>Bacteroidota</taxon>
        <taxon>Saprospiria</taxon>
        <taxon>Saprospirales</taxon>
        <taxon>Saprospiraceae</taxon>
        <taxon>Saprospira</taxon>
    </lineage>
</organism>
<reference evidence="2" key="1">
    <citation type="journal article" date="2012" name="Stand. Genomic Sci.">
        <title>Permanent draft genome sequence of the gliding predator Saprospira grandis strain Sa g1 (= HR1).</title>
        <authorList>
            <person name="Mavromatis K."/>
            <person name="Chertkov O."/>
            <person name="Lapidus A."/>
            <person name="Nolan M."/>
            <person name="Lucas S."/>
            <person name="Tice H."/>
            <person name="Del Rio T.G."/>
            <person name="Cheng J.F."/>
            <person name="Han C."/>
            <person name="Tapia R."/>
            <person name="Bruce D."/>
            <person name="Goodwin L.A."/>
            <person name="Pitluck S."/>
            <person name="Huntemann M."/>
            <person name="Liolios K."/>
            <person name="Pagani I."/>
            <person name="Ivanova N."/>
            <person name="Mikhailova N."/>
            <person name="Pati A."/>
            <person name="Chen A."/>
            <person name="Palaniappan K."/>
            <person name="Land M."/>
            <person name="Brambilla E.M."/>
            <person name="Rohde M."/>
            <person name="Spring S."/>
            <person name="Goker M."/>
            <person name="Detter J.C."/>
            <person name="Bristow J."/>
            <person name="Eisen J.A."/>
            <person name="Markowitz V."/>
            <person name="Hugenholtz P."/>
            <person name="Kyrpides N.C."/>
            <person name="Klenk H.P."/>
            <person name="Woyke T."/>
        </authorList>
    </citation>
    <scope>NUCLEOTIDE SEQUENCE [LARGE SCALE GENOMIC DNA]</scope>
    <source>
        <strain evidence="2">DSM 2844</strain>
    </source>
</reference>
<dbReference type="RefSeq" id="WP_002656234.1">
    <property type="nucleotide sequence ID" value="NZ_JH719942.1"/>
</dbReference>
<proteinExistence type="predicted"/>
<name>J0NWC2_9BACT</name>
<gene>
    <name evidence="1" type="ORF">SapgrDRAFT_0026</name>
</gene>